<keyword evidence="3" id="KW-1185">Reference proteome</keyword>
<reference evidence="2" key="2">
    <citation type="submission" date="2023-01" db="EMBL/GenBank/DDBJ databases">
        <authorList>
            <person name="Sun Q."/>
            <person name="Evtushenko L."/>
        </authorList>
    </citation>
    <scope>NUCLEOTIDE SEQUENCE</scope>
    <source>
        <strain evidence="2">VKM Ac-1321</strain>
    </source>
</reference>
<evidence type="ECO:0000313" key="2">
    <source>
        <dbReference type="EMBL" id="GLK99986.1"/>
    </source>
</evidence>
<evidence type="ECO:0000313" key="3">
    <source>
        <dbReference type="Proteomes" id="UP001143480"/>
    </source>
</evidence>
<sequence length="102" mass="10909">MHDLAPGDYRIGAGLPAESKHARTLDPQAAGFRRLPDTEPRIAPFGQTFSTRTAREPISQRHSSTRPGPAAAPVERSPGHARMHAPTYATGEPPAPAGPVRR</sequence>
<feature type="compositionally biased region" description="Pro residues" evidence="1">
    <location>
        <begin position="93"/>
        <end position="102"/>
    </location>
</feature>
<gene>
    <name evidence="2" type="ORF">GCM10017581_017270</name>
</gene>
<reference evidence="2" key="1">
    <citation type="journal article" date="2014" name="Int. J. Syst. Evol. Microbiol.">
        <title>Complete genome sequence of Corynebacterium casei LMG S-19264T (=DSM 44701T), isolated from a smear-ripened cheese.</title>
        <authorList>
            <consortium name="US DOE Joint Genome Institute (JGI-PGF)"/>
            <person name="Walter F."/>
            <person name="Albersmeier A."/>
            <person name="Kalinowski J."/>
            <person name="Ruckert C."/>
        </authorList>
    </citation>
    <scope>NUCLEOTIDE SEQUENCE</scope>
    <source>
        <strain evidence="2">VKM Ac-1321</strain>
    </source>
</reference>
<accession>A0A9W6KDB2</accession>
<dbReference type="Proteomes" id="UP001143480">
    <property type="component" value="Unassembled WGS sequence"/>
</dbReference>
<organism evidence="2 3">
    <name type="scientific">Dactylosporangium matsuzakiense</name>
    <dbReference type="NCBI Taxonomy" id="53360"/>
    <lineage>
        <taxon>Bacteria</taxon>
        <taxon>Bacillati</taxon>
        <taxon>Actinomycetota</taxon>
        <taxon>Actinomycetes</taxon>
        <taxon>Micromonosporales</taxon>
        <taxon>Micromonosporaceae</taxon>
        <taxon>Dactylosporangium</taxon>
    </lineage>
</organism>
<feature type="region of interest" description="Disordered" evidence="1">
    <location>
        <begin position="1"/>
        <end position="102"/>
    </location>
</feature>
<protein>
    <submittedName>
        <fullName evidence="2">Uncharacterized protein</fullName>
    </submittedName>
</protein>
<dbReference type="AlphaFoldDB" id="A0A9W6KDB2"/>
<proteinExistence type="predicted"/>
<evidence type="ECO:0000256" key="1">
    <source>
        <dbReference type="SAM" id="MobiDB-lite"/>
    </source>
</evidence>
<comment type="caution">
    <text evidence="2">The sequence shown here is derived from an EMBL/GenBank/DDBJ whole genome shotgun (WGS) entry which is preliminary data.</text>
</comment>
<name>A0A9W6KDB2_9ACTN</name>
<dbReference type="EMBL" id="BSFP01000006">
    <property type="protein sequence ID" value="GLK99986.1"/>
    <property type="molecule type" value="Genomic_DNA"/>
</dbReference>